<evidence type="ECO:0000313" key="1">
    <source>
        <dbReference type="EMBL" id="UZA04519.1"/>
    </source>
</evidence>
<dbReference type="EMBL" id="CP087830">
    <property type="protein sequence ID" value="UZA04519.1"/>
    <property type="molecule type" value="Genomic_DNA"/>
</dbReference>
<keyword evidence="2" id="KW-1185">Reference proteome</keyword>
<organism evidence="1 2">
    <name type="scientific">Moraxella bovis</name>
    <dbReference type="NCBI Taxonomy" id="476"/>
    <lineage>
        <taxon>Bacteria</taxon>
        <taxon>Pseudomonadati</taxon>
        <taxon>Pseudomonadota</taxon>
        <taxon>Gammaproteobacteria</taxon>
        <taxon>Moraxellales</taxon>
        <taxon>Moraxellaceae</taxon>
        <taxon>Moraxella</taxon>
    </lineage>
</organism>
<accession>A0ABY6MBX5</accession>
<gene>
    <name evidence="1" type="ORF">LP092_07290</name>
</gene>
<proteinExistence type="predicted"/>
<reference evidence="1" key="1">
    <citation type="journal article" date="2022" name="BMC Microbiol.">
        <title>Whole genome sequencing of Moraxella bovis strains from North America reveals two genotypes with different genetic determinants.</title>
        <authorList>
            <person name="Wynn E.L."/>
            <person name="Hille M.M."/>
            <person name="Loy J.D."/>
            <person name="Schuller G."/>
            <person name="Kuhn K.L."/>
            <person name="Dickey A.M."/>
            <person name="Bono J.L."/>
            <person name="Clawson M.L."/>
        </authorList>
    </citation>
    <scope>NUCLEOTIDE SEQUENCE</scope>
    <source>
        <strain evidence="1">SAM102599</strain>
    </source>
</reference>
<sequence length="73" mass="7625">MPNKKAPVGNGETATYQPFTHLMHKDGLGLAFVLSMVGVPIAPSDCFSQRCISVGGQSTGVKKAPPVGRAKKN</sequence>
<evidence type="ECO:0000313" key="2">
    <source>
        <dbReference type="Proteomes" id="UP001163632"/>
    </source>
</evidence>
<dbReference type="Proteomes" id="UP001163632">
    <property type="component" value="Chromosome"/>
</dbReference>
<dbReference type="RefSeq" id="WP_264697223.1">
    <property type="nucleotide sequence ID" value="NZ_CP087830.1"/>
</dbReference>
<name>A0ABY6MBX5_MORBO</name>
<protein>
    <submittedName>
        <fullName evidence="1">Uncharacterized protein</fullName>
    </submittedName>
</protein>